<keyword evidence="12 21" id="KW-0378">Hydrolase</keyword>
<keyword evidence="13 20" id="KW-0106">Calcium</keyword>
<dbReference type="EC" id="3.1.1.32" evidence="6"/>
<evidence type="ECO:0000256" key="13">
    <source>
        <dbReference type="ARBA" id="ARBA00022837"/>
    </source>
</evidence>
<reference evidence="21 22" key="1">
    <citation type="submission" date="2018-06" db="EMBL/GenBank/DDBJ databases">
        <authorList>
            <consortium name="Pathogen Informatics"/>
            <person name="Doyle S."/>
        </authorList>
    </citation>
    <scope>NUCLEOTIDE SEQUENCE [LARGE SCALE GENOMIC DNA]</scope>
    <source>
        <strain evidence="21 22">NCTC11179</strain>
    </source>
</reference>
<dbReference type="AlphaFoldDB" id="A0A378RMM4"/>
<evidence type="ECO:0000256" key="18">
    <source>
        <dbReference type="ARBA" id="ARBA00032375"/>
    </source>
</evidence>
<comment type="subunit">
    <text evidence="5">Homodimer; dimerization is reversible, and the dimeric form is the active one.</text>
</comment>
<evidence type="ECO:0000256" key="19">
    <source>
        <dbReference type="PIRSR" id="PIRSR603187-1"/>
    </source>
</evidence>
<dbReference type="PANTHER" id="PTHR40457">
    <property type="entry name" value="PHOSPHOLIPASE A1"/>
    <property type="match status" value="1"/>
</dbReference>
<dbReference type="PANTHER" id="PTHR40457:SF1">
    <property type="entry name" value="PHOSPHOLIPASE A1"/>
    <property type="match status" value="1"/>
</dbReference>
<feature type="active site" description="Proton acceptor" evidence="19">
    <location>
        <position position="163"/>
    </location>
</feature>
<evidence type="ECO:0000256" key="10">
    <source>
        <dbReference type="ARBA" id="ARBA00022723"/>
    </source>
</evidence>
<evidence type="ECO:0000256" key="15">
    <source>
        <dbReference type="ARBA" id="ARBA00023098"/>
    </source>
</evidence>
<evidence type="ECO:0000256" key="1">
    <source>
        <dbReference type="ARBA" id="ARBA00000111"/>
    </source>
</evidence>
<evidence type="ECO:0000256" key="16">
    <source>
        <dbReference type="ARBA" id="ARBA00023136"/>
    </source>
</evidence>
<evidence type="ECO:0000256" key="8">
    <source>
        <dbReference type="ARBA" id="ARBA00022452"/>
    </source>
</evidence>
<keyword evidence="8" id="KW-1134">Transmembrane beta strand</keyword>
<keyword evidence="15" id="KW-0443">Lipid metabolism</keyword>
<dbReference type="GO" id="GO:0009279">
    <property type="term" value="C:cell outer membrane"/>
    <property type="evidence" value="ECO:0007669"/>
    <property type="project" value="UniProtKB-SubCell"/>
</dbReference>
<comment type="subcellular location">
    <subcellularLocation>
        <location evidence="3">Cell outer membrane</location>
        <topology evidence="3">Multi-pass membrane protein</topology>
    </subcellularLocation>
</comment>
<protein>
    <recommendedName>
        <fullName evidence="18">Phosphatidylcholine 1-acylhydrolase</fullName>
        <ecNumber evidence="6">3.1.1.32</ecNumber>
        <ecNumber evidence="7">3.1.1.4</ecNumber>
    </recommendedName>
</protein>
<dbReference type="RefSeq" id="WP_115090451.1">
    <property type="nucleotide sequence ID" value="NZ_CP068107.1"/>
</dbReference>
<organism evidence="21 22">
    <name type="scientific">Myroides odoratus</name>
    <name type="common">Flavobacterium odoratum</name>
    <dbReference type="NCBI Taxonomy" id="256"/>
    <lineage>
        <taxon>Bacteria</taxon>
        <taxon>Pseudomonadati</taxon>
        <taxon>Bacteroidota</taxon>
        <taxon>Flavobacteriia</taxon>
        <taxon>Flavobacteriales</taxon>
        <taxon>Flavobacteriaceae</taxon>
        <taxon>Myroides</taxon>
    </lineage>
</organism>
<keyword evidence="9" id="KW-0812">Transmembrane</keyword>
<evidence type="ECO:0000256" key="11">
    <source>
        <dbReference type="ARBA" id="ARBA00022729"/>
    </source>
</evidence>
<evidence type="ECO:0000256" key="20">
    <source>
        <dbReference type="PIRSR" id="PIRSR603187-2"/>
    </source>
</evidence>
<comment type="catalytic activity">
    <reaction evidence="2">
        <text>a 1,2-diacyl-sn-glycero-3-phosphocholine + H2O = a 1-acyl-sn-glycero-3-phosphocholine + a fatty acid + H(+)</text>
        <dbReference type="Rhea" id="RHEA:15801"/>
        <dbReference type="ChEBI" id="CHEBI:15377"/>
        <dbReference type="ChEBI" id="CHEBI:15378"/>
        <dbReference type="ChEBI" id="CHEBI:28868"/>
        <dbReference type="ChEBI" id="CHEBI:57643"/>
        <dbReference type="ChEBI" id="CHEBI:58168"/>
        <dbReference type="EC" id="3.1.1.4"/>
    </reaction>
</comment>
<feature type="active site" description="Nucleophile" evidence="19">
    <location>
        <position position="165"/>
    </location>
</feature>
<comment type="catalytic activity">
    <reaction evidence="1">
        <text>a 1,2-diacyl-sn-glycero-3-phosphocholine + H2O = a 2-acyl-sn-glycero-3-phosphocholine + a fatty acid + H(+)</text>
        <dbReference type="Rhea" id="RHEA:18689"/>
        <dbReference type="ChEBI" id="CHEBI:15377"/>
        <dbReference type="ChEBI" id="CHEBI:15378"/>
        <dbReference type="ChEBI" id="CHEBI:28868"/>
        <dbReference type="ChEBI" id="CHEBI:57643"/>
        <dbReference type="ChEBI" id="CHEBI:57875"/>
        <dbReference type="EC" id="3.1.1.32"/>
    </reaction>
</comment>
<evidence type="ECO:0000256" key="5">
    <source>
        <dbReference type="ARBA" id="ARBA00011702"/>
    </source>
</evidence>
<evidence type="ECO:0000256" key="2">
    <source>
        <dbReference type="ARBA" id="ARBA00001604"/>
    </source>
</evidence>
<name>A0A378RMM4_MYROD</name>
<dbReference type="Pfam" id="PF02253">
    <property type="entry name" value="PLA1"/>
    <property type="match status" value="1"/>
</dbReference>
<keyword evidence="10 20" id="KW-0479">Metal-binding</keyword>
<dbReference type="Proteomes" id="UP000255024">
    <property type="component" value="Unassembled WGS sequence"/>
</dbReference>
<dbReference type="EMBL" id="UGQL01000001">
    <property type="protein sequence ID" value="STZ27531.1"/>
    <property type="molecule type" value="Genomic_DNA"/>
</dbReference>
<gene>
    <name evidence="21" type="ORF">NCTC11179_01067</name>
</gene>
<evidence type="ECO:0000313" key="21">
    <source>
        <dbReference type="EMBL" id="STZ27531.1"/>
    </source>
</evidence>
<evidence type="ECO:0000256" key="7">
    <source>
        <dbReference type="ARBA" id="ARBA00013278"/>
    </source>
</evidence>
<dbReference type="GO" id="GO:0008970">
    <property type="term" value="F:phospholipase A1 activity"/>
    <property type="evidence" value="ECO:0007669"/>
    <property type="project" value="UniProtKB-EC"/>
</dbReference>
<evidence type="ECO:0000256" key="9">
    <source>
        <dbReference type="ARBA" id="ARBA00022692"/>
    </source>
</evidence>
<evidence type="ECO:0000256" key="17">
    <source>
        <dbReference type="ARBA" id="ARBA00023237"/>
    </source>
</evidence>
<dbReference type="GO" id="GO:0004623">
    <property type="term" value="F:phospholipase A2 activity"/>
    <property type="evidence" value="ECO:0007669"/>
    <property type="project" value="UniProtKB-EC"/>
</dbReference>
<evidence type="ECO:0000256" key="3">
    <source>
        <dbReference type="ARBA" id="ARBA00004571"/>
    </source>
</evidence>
<comment type="similarity">
    <text evidence="4">Belongs to the phospholipase A1 family.</text>
</comment>
<dbReference type="InterPro" id="IPR036541">
    <property type="entry name" value="PLipase_A1_sf"/>
</dbReference>
<dbReference type="EC" id="3.1.1.4" evidence="7"/>
<dbReference type="InterPro" id="IPR003187">
    <property type="entry name" value="PLipase_A1"/>
</dbReference>
<keyword evidence="17" id="KW-0998">Cell outer membrane</keyword>
<keyword evidence="11" id="KW-0732">Signal</keyword>
<feature type="binding site" description="in dimeric form" evidence="20">
    <location>
        <position position="127"/>
    </location>
    <ligand>
        <name>Ca(2+)</name>
        <dbReference type="ChEBI" id="CHEBI:29108"/>
        <label>1</label>
    </ligand>
</feature>
<evidence type="ECO:0000256" key="12">
    <source>
        <dbReference type="ARBA" id="ARBA00022801"/>
    </source>
</evidence>
<evidence type="ECO:0000256" key="6">
    <source>
        <dbReference type="ARBA" id="ARBA00013179"/>
    </source>
</evidence>
<dbReference type="PRINTS" id="PR01486">
    <property type="entry name" value="PHPHLIPASEA1"/>
</dbReference>
<dbReference type="SUPFAM" id="SSF56931">
    <property type="entry name" value="Outer membrane phospholipase A (OMPLA)"/>
    <property type="match status" value="1"/>
</dbReference>
<proteinExistence type="inferred from homology"/>
<dbReference type="GO" id="GO:0016042">
    <property type="term" value="P:lipid catabolic process"/>
    <property type="evidence" value="ECO:0007669"/>
    <property type="project" value="UniProtKB-KW"/>
</dbReference>
<dbReference type="CDD" id="cd00541">
    <property type="entry name" value="OMPLA"/>
    <property type="match status" value="1"/>
</dbReference>
<dbReference type="GO" id="GO:0005509">
    <property type="term" value="F:calcium ion binding"/>
    <property type="evidence" value="ECO:0007669"/>
    <property type="project" value="TreeGrafter"/>
</dbReference>
<keyword evidence="16" id="KW-0472">Membrane</keyword>
<keyword evidence="14" id="KW-0442">Lipid degradation</keyword>
<comment type="cofactor">
    <cofactor evidence="20">
        <name>Ca(2+)</name>
        <dbReference type="ChEBI" id="CHEBI:29108"/>
    </cofactor>
    <text evidence="20">Binds 1 Ca(2+) ion per monomer.</text>
</comment>
<evidence type="ECO:0000256" key="14">
    <source>
        <dbReference type="ARBA" id="ARBA00022963"/>
    </source>
</evidence>
<evidence type="ECO:0000256" key="4">
    <source>
        <dbReference type="ARBA" id="ARBA00010525"/>
    </source>
</evidence>
<accession>A0A378RMM4</accession>
<feature type="binding site" description="in dimeric form" evidence="20">
    <location>
        <position position="208"/>
    </location>
    <ligand>
        <name>Ca(2+)</name>
        <dbReference type="ChEBI" id="CHEBI:29108"/>
        <label>1</label>
    </ligand>
</feature>
<dbReference type="Gene3D" id="2.40.230.10">
    <property type="entry name" value="Phospholipase A1"/>
    <property type="match status" value="1"/>
</dbReference>
<feature type="binding site" description="in dimeric form" evidence="20">
    <location>
        <position position="173"/>
    </location>
    <ligand>
        <name>Ca(2+)</name>
        <dbReference type="ChEBI" id="CHEBI:29108"/>
        <label>1</label>
    </ligand>
</feature>
<evidence type="ECO:0000313" key="22">
    <source>
        <dbReference type="Proteomes" id="UP000255024"/>
    </source>
</evidence>
<sequence>MALATIGSVYGQEQESVRDNLFGVPESHSLTERWDLAPTARSKTFTISPYKPVYLLPARWSSKPNDQPFSFSEHMGQPDAIDYNQVEIRFQLSFKTKVMEGLLFGKGDIWLAFTQTANWQAYNEKVSRPFRELNYEPEVIFNYPLDLSLSNLKFKMAGIAFNHQSNGKSQPSSRSWNRLIFHLGMEYNDWTFMVKPWMRLKEKNKSDDNASITEYAGKGEVTVAYQRNGQVFTFMMRNNMRLNSHYKGFHEFTYTYPIKNNLKAFFVMNNGYGESMIDYNWNQTTIGIGISLVEWY</sequence>
<keyword evidence="22" id="KW-1185">Reference proteome</keyword>